<organism evidence="7 8">
    <name type="scientific">Anabaena sphaerica FACHB-251</name>
    <dbReference type="NCBI Taxonomy" id="2692883"/>
    <lineage>
        <taxon>Bacteria</taxon>
        <taxon>Bacillati</taxon>
        <taxon>Cyanobacteriota</taxon>
        <taxon>Cyanophyceae</taxon>
        <taxon>Nostocales</taxon>
        <taxon>Nostocaceae</taxon>
        <taxon>Anabaena</taxon>
    </lineage>
</organism>
<feature type="repeat" description="WD" evidence="4">
    <location>
        <begin position="1367"/>
        <end position="1399"/>
    </location>
</feature>
<name>A0A926WKW1_9NOST</name>
<feature type="repeat" description="WD" evidence="4">
    <location>
        <begin position="1060"/>
        <end position="1094"/>
    </location>
</feature>
<feature type="repeat" description="WD" evidence="4">
    <location>
        <begin position="1326"/>
        <end position="1354"/>
    </location>
</feature>
<keyword evidence="8" id="KW-1185">Reference proteome</keyword>
<dbReference type="Pfam" id="PF00400">
    <property type="entry name" value="WD40"/>
    <property type="match status" value="14"/>
</dbReference>
<dbReference type="EMBL" id="JACJQU010000022">
    <property type="protein sequence ID" value="MBD2296367.1"/>
    <property type="molecule type" value="Genomic_DNA"/>
</dbReference>
<feature type="repeat" description="WD" evidence="4">
    <location>
        <begin position="1019"/>
        <end position="1050"/>
    </location>
</feature>
<dbReference type="InterPro" id="IPR049052">
    <property type="entry name" value="nSTAND1"/>
</dbReference>
<dbReference type="InterPro" id="IPR024983">
    <property type="entry name" value="CHAT_dom"/>
</dbReference>
<evidence type="ECO:0000259" key="5">
    <source>
        <dbReference type="Pfam" id="PF12770"/>
    </source>
</evidence>
<feature type="repeat" description="WD" evidence="4">
    <location>
        <begin position="1186"/>
        <end position="1220"/>
    </location>
</feature>
<dbReference type="SUPFAM" id="SSF101898">
    <property type="entry name" value="NHL repeat"/>
    <property type="match status" value="1"/>
</dbReference>
<evidence type="ECO:0000256" key="4">
    <source>
        <dbReference type="PROSITE-ProRule" id="PRU00221"/>
    </source>
</evidence>
<dbReference type="SMART" id="SM00320">
    <property type="entry name" value="WD40"/>
    <property type="match status" value="14"/>
</dbReference>
<keyword evidence="3" id="KW-0833">Ubl conjugation pathway</keyword>
<dbReference type="InterPro" id="IPR001680">
    <property type="entry name" value="WD40_rpt"/>
</dbReference>
<feature type="repeat" description="WD" evidence="4">
    <location>
        <begin position="937"/>
        <end position="978"/>
    </location>
</feature>
<dbReference type="Pfam" id="PF20703">
    <property type="entry name" value="nSTAND1"/>
    <property type="match status" value="1"/>
</dbReference>
<dbReference type="RefSeq" id="WP_190564489.1">
    <property type="nucleotide sequence ID" value="NZ_JACJQU010000022.1"/>
</dbReference>
<comment type="caution">
    <text evidence="7">The sequence shown here is derived from an EMBL/GenBank/DDBJ whole genome shotgun (WGS) entry which is preliminary data.</text>
</comment>
<dbReference type="PROSITE" id="PS50082">
    <property type="entry name" value="WD_REPEATS_2"/>
    <property type="match status" value="13"/>
</dbReference>
<keyword evidence="2" id="KW-0677">Repeat</keyword>
<evidence type="ECO:0000256" key="2">
    <source>
        <dbReference type="ARBA" id="ARBA00022737"/>
    </source>
</evidence>
<dbReference type="Proteomes" id="UP000662185">
    <property type="component" value="Unassembled WGS sequence"/>
</dbReference>
<accession>A0A926WKW1</accession>
<dbReference type="InterPro" id="IPR036322">
    <property type="entry name" value="WD40_repeat_dom_sf"/>
</dbReference>
<feature type="repeat" description="WD" evidence="4">
    <location>
        <begin position="1104"/>
        <end position="1138"/>
    </location>
</feature>
<dbReference type="InterPro" id="IPR019775">
    <property type="entry name" value="WD40_repeat_CS"/>
</dbReference>
<dbReference type="InterPro" id="IPR015943">
    <property type="entry name" value="WD40/YVTN_repeat-like_dom_sf"/>
</dbReference>
<dbReference type="PANTHER" id="PTHR15622:SF2">
    <property type="entry name" value="U4_U6 SMALL NUCLEAR RIBONUCLEOPROTEIN PRP4"/>
    <property type="match status" value="1"/>
</dbReference>
<protein>
    <submittedName>
        <fullName evidence="7">CHAT domain-containing protein</fullName>
    </submittedName>
</protein>
<evidence type="ECO:0000313" key="7">
    <source>
        <dbReference type="EMBL" id="MBD2296367.1"/>
    </source>
</evidence>
<feature type="repeat" description="WD" evidence="4">
    <location>
        <begin position="1410"/>
        <end position="1441"/>
    </location>
</feature>
<dbReference type="SUPFAM" id="SSF50978">
    <property type="entry name" value="WD40 repeat-like"/>
    <property type="match status" value="2"/>
</dbReference>
<feature type="repeat" description="WD" evidence="4">
    <location>
        <begin position="1492"/>
        <end position="1526"/>
    </location>
</feature>
<dbReference type="CDD" id="cd00200">
    <property type="entry name" value="WD40"/>
    <property type="match status" value="2"/>
</dbReference>
<sequence>MEIWVNLEFGDGNFERGFSKNQLGVKTANAQGKITQIEVQLPADQEIPGFYQRWKEQYYSLLQNSRGSFKNNQITHISKANCGDDAESLRHRLHQWLYPIKSKLEQVLLPYPNPEIRLVIHTEKIVSEATKDILHRLPWQEWDLFAGNYSCEASVCFNTCDPTNTPPEQSLTIGKIRRARIISIFGDSTNIDTSIDQELLRQLQKRAAELIVLTEPNRSDFNALWEEAYDILFFAGHSETQGDGQTGIVNINPDDSLSLEEIKNTLRAAISKGLKLAIFNSCDGLGLARQLADLNLPYMIVWREVVPDKSAQRFLQYFLSSFSQGESLFNSVRQARDRLKELANDKDIEKQLPGVSWLPIICQNTIAPPANWEDLGGLSGQLPDCPYQGLSAFHQENADFFFGREKFIAKLAEAVNSHPLVPIIGASGSGKSSVVFAGLLPHLQAAGNIEIVSFRPGKNPFDALAIALSKYYHFLLQKPTKVSDNTIIRLTEIEFEVNLRHNERALSNLVENIIKSSESHHFVLVADQFEELYTLIDEAECHSFLNTLLFAVNHAPNFTLVLTLRADFLGIVLDYQPIGKALQQYTPLLLTPMEKEELRDAIEQPALKMKVELEEGLTSKLIDDVDNHPGRLPLLEFALTQLWSKQKNWYLTHQAYEEIGGLEKALAQQADQVFQSLSTNEKRQAERIFIQLVRPGEGTEDTRRIATRIEVKQENWSLVKRLADERLLVTGWDEIAGIETVEIIHEALIREWMTLREWIEINREFRIWQEIIKPEVRNWEKSNPHPDTLLQGMRLAIATDWYKQRGEQLTQSEQDFITASITRQQQEQRLQRRKQKLLISGLSSGLVLTLILAGAAWVQSQNARLNEIKAISLSSKALLASGLDFDALIEGLKASIKLNQATTNLTIHRLQEKKQIQNQVNLFLQEALYKVSERNRLERHKHEVTDISFSPDGKIIATASKDKTVKLWGLDGQEIITLQAHKDLVSSVRFSPTGNIIATASWDGNVKLWTREGKLIITLTGNKTKVNSFSFSPDGTIIATADANGYIKLWTEKGKLIKTFKGHDKPVLNITFSPNGNTIATASQDGIVKLWSLDGKLLRTFAGEQGHKNWVWSVNFSPDGQKIATASRDETAKIWNINGKLIKNLDAHTNAVTSVIFSPDGTQIATASADKTVKIWSESGQELQTLGGHQDWVWSVNFSPDGKILGTASKDGTAKLWQLKGKQHQIHQAHQDAIYSVSFSPDGQEYATASKDKTVKLWQSSGELIKTLTWDEGKFLKTPDSWWFTHISFSPNGQIIAAATSHGNVILWNRQGKEITTFQGHDKKWIWQISFSPDSNTIATAGHDGTIEIFNLDSKVIQRISAHKKSQDEDGEGVNSVTFSPDGKIIASAGWDKKVKLWKRKGKSITNIIEHEHNDGVHSVIFSPDGQMIATASEDKTVKLWTREGKLMSNLEGHTAGVFRVRFSPDSKKIATASLDKTVKLWSLEGKEIKTYKGHNDSVWSLNFSPDGHTLASADNAGKLILWDLSLDSNQLLIDGCSWVRDYWKNNPNVNESDRNFCKTVLN</sequence>
<evidence type="ECO:0000256" key="3">
    <source>
        <dbReference type="ARBA" id="ARBA00022786"/>
    </source>
</evidence>
<dbReference type="Pfam" id="PF12770">
    <property type="entry name" value="CHAT"/>
    <property type="match status" value="1"/>
</dbReference>
<dbReference type="InterPro" id="IPR020472">
    <property type="entry name" value="WD40_PAC1"/>
</dbReference>
<dbReference type="PROSITE" id="PS00678">
    <property type="entry name" value="WD_REPEATS_1"/>
    <property type="match status" value="1"/>
</dbReference>
<dbReference type="SUPFAM" id="SSF52540">
    <property type="entry name" value="P-loop containing nucleoside triphosphate hydrolases"/>
    <property type="match status" value="1"/>
</dbReference>
<dbReference type="Gene3D" id="2.130.10.10">
    <property type="entry name" value="YVTN repeat-like/Quinoprotein amine dehydrogenase"/>
    <property type="match status" value="3"/>
</dbReference>
<gene>
    <name evidence="7" type="ORF">H6G06_23500</name>
</gene>
<keyword evidence="1 4" id="KW-0853">WD repeat</keyword>
<dbReference type="Gene3D" id="3.40.50.300">
    <property type="entry name" value="P-loop containing nucleotide triphosphate hydrolases"/>
    <property type="match status" value="1"/>
</dbReference>
<feature type="domain" description="Novel STAND NTPase 1" evidence="6">
    <location>
        <begin position="386"/>
        <end position="785"/>
    </location>
</feature>
<dbReference type="PRINTS" id="PR00320">
    <property type="entry name" value="GPROTEINBRPT"/>
</dbReference>
<feature type="repeat" description="WD" evidence="4">
    <location>
        <begin position="1227"/>
        <end position="1259"/>
    </location>
</feature>
<evidence type="ECO:0000259" key="6">
    <source>
        <dbReference type="Pfam" id="PF20703"/>
    </source>
</evidence>
<proteinExistence type="predicted"/>
<feature type="repeat" description="WD" evidence="4">
    <location>
        <begin position="1451"/>
        <end position="1492"/>
    </location>
</feature>
<dbReference type="InterPro" id="IPR051983">
    <property type="entry name" value="WSB_SOCS-box_domain"/>
</dbReference>
<evidence type="ECO:0000256" key="1">
    <source>
        <dbReference type="ARBA" id="ARBA00022574"/>
    </source>
</evidence>
<dbReference type="PROSITE" id="PS50294">
    <property type="entry name" value="WD_REPEATS_REGION"/>
    <property type="match status" value="12"/>
</dbReference>
<dbReference type="InterPro" id="IPR027417">
    <property type="entry name" value="P-loop_NTPase"/>
</dbReference>
<dbReference type="PANTHER" id="PTHR15622">
    <property type="entry name" value="WD40 REPEAT PROTEIN"/>
    <property type="match status" value="1"/>
</dbReference>
<feature type="repeat" description="WD" evidence="4">
    <location>
        <begin position="1145"/>
        <end position="1177"/>
    </location>
</feature>
<feature type="repeat" description="WD" evidence="4">
    <location>
        <begin position="978"/>
        <end position="1009"/>
    </location>
</feature>
<dbReference type="GO" id="GO:0000209">
    <property type="term" value="P:protein polyubiquitination"/>
    <property type="evidence" value="ECO:0007669"/>
    <property type="project" value="TreeGrafter"/>
</dbReference>
<evidence type="ECO:0000313" key="8">
    <source>
        <dbReference type="Proteomes" id="UP000662185"/>
    </source>
</evidence>
<reference evidence="8" key="1">
    <citation type="journal article" date="2020" name="ISME J.">
        <title>Comparative genomics reveals insights into cyanobacterial evolution and habitat adaptation.</title>
        <authorList>
            <person name="Chen M.Y."/>
            <person name="Teng W.K."/>
            <person name="Zhao L."/>
            <person name="Hu C.X."/>
            <person name="Zhou Y.K."/>
            <person name="Han B.P."/>
            <person name="Song L.R."/>
            <person name="Shu W.S."/>
        </authorList>
    </citation>
    <scope>NUCLEOTIDE SEQUENCE [LARGE SCALE GENOMIC DNA]</scope>
    <source>
        <strain evidence="8">FACHB-251</strain>
    </source>
</reference>
<feature type="domain" description="CHAT" evidence="5">
    <location>
        <begin position="200"/>
        <end position="346"/>
    </location>
</feature>